<sequence length="226" mass="25017">MKRTQVTASFLTLLLLGSLVVLYFASPSVQETVNEGFRLAKAGDEAALAKWFEQFGIWGPIAIILFMVLQMFLIIFPSWLPMVVATIGYGPVWGVVISIVAVTVASGIGYWIGRVFGAQARERFIGKEKEEEISEAMEEYGFGTIVLFRLSPFLSTDAISIIAGLLGMRFVPYLLATLAGITPLALGIAYFTRDLDQLKTGLYWLGGIGILLYGLYIWLDRKRKKS</sequence>
<dbReference type="Pfam" id="PF09335">
    <property type="entry name" value="VTT_dom"/>
    <property type="match status" value="1"/>
</dbReference>
<feature type="domain" description="VTT" evidence="7">
    <location>
        <begin position="76"/>
        <end position="192"/>
    </location>
</feature>
<evidence type="ECO:0000313" key="8">
    <source>
        <dbReference type="EMBL" id="KGE86347.1"/>
    </source>
</evidence>
<keyword evidence="3 6" id="KW-0812">Transmembrane</keyword>
<protein>
    <recommendedName>
        <fullName evidence="6">TVP38/TMEM64 family membrane protein</fullName>
    </recommendedName>
</protein>
<dbReference type="Proteomes" id="UP000029736">
    <property type="component" value="Unassembled WGS sequence"/>
</dbReference>
<keyword evidence="4 6" id="KW-1133">Transmembrane helix</keyword>
<dbReference type="GO" id="GO:0005886">
    <property type="term" value="C:plasma membrane"/>
    <property type="evidence" value="ECO:0007669"/>
    <property type="project" value="UniProtKB-SubCell"/>
</dbReference>
<dbReference type="RefSeq" id="WP_044225053.1">
    <property type="nucleotide sequence ID" value="NZ_JBKAGJ010000010.1"/>
</dbReference>
<proteinExistence type="inferred from homology"/>
<evidence type="ECO:0000256" key="2">
    <source>
        <dbReference type="ARBA" id="ARBA00022475"/>
    </source>
</evidence>
<evidence type="ECO:0000256" key="1">
    <source>
        <dbReference type="ARBA" id="ARBA00004651"/>
    </source>
</evidence>
<evidence type="ECO:0000313" key="9">
    <source>
        <dbReference type="Proteomes" id="UP000029736"/>
    </source>
</evidence>
<accession>A0A098S5A7</accession>
<name>A0A098S5A7_9BACT</name>
<feature type="transmembrane region" description="Helical" evidence="6">
    <location>
        <begin position="202"/>
        <end position="219"/>
    </location>
</feature>
<comment type="similarity">
    <text evidence="6">Belongs to the TVP38/TMEM64 family.</text>
</comment>
<keyword evidence="2 6" id="KW-1003">Cell membrane</keyword>
<evidence type="ECO:0000256" key="3">
    <source>
        <dbReference type="ARBA" id="ARBA00022692"/>
    </source>
</evidence>
<gene>
    <name evidence="8" type="ORF">IX84_21330</name>
</gene>
<organism evidence="8 9">
    <name type="scientific">Phaeodactylibacter xiamenensis</name>
    <dbReference type="NCBI Taxonomy" id="1524460"/>
    <lineage>
        <taxon>Bacteria</taxon>
        <taxon>Pseudomonadati</taxon>
        <taxon>Bacteroidota</taxon>
        <taxon>Saprospiria</taxon>
        <taxon>Saprospirales</taxon>
        <taxon>Haliscomenobacteraceae</taxon>
        <taxon>Phaeodactylibacter</taxon>
    </lineage>
</organism>
<feature type="transmembrane region" description="Helical" evidence="6">
    <location>
        <begin position="92"/>
        <end position="112"/>
    </location>
</feature>
<dbReference type="PANTHER" id="PTHR12677:SF59">
    <property type="entry name" value="GOLGI APPARATUS MEMBRANE PROTEIN TVP38-RELATED"/>
    <property type="match status" value="1"/>
</dbReference>
<dbReference type="PANTHER" id="PTHR12677">
    <property type="entry name" value="GOLGI APPARATUS MEMBRANE PROTEIN TVP38-RELATED"/>
    <property type="match status" value="1"/>
</dbReference>
<evidence type="ECO:0000256" key="6">
    <source>
        <dbReference type="RuleBase" id="RU366058"/>
    </source>
</evidence>
<comment type="subcellular location">
    <subcellularLocation>
        <location evidence="1 6">Cell membrane</location>
        <topology evidence="1 6">Multi-pass membrane protein</topology>
    </subcellularLocation>
</comment>
<evidence type="ECO:0000256" key="4">
    <source>
        <dbReference type="ARBA" id="ARBA00022989"/>
    </source>
</evidence>
<reference evidence="8 9" key="1">
    <citation type="journal article" date="2014" name="Int. J. Syst. Evol. Microbiol.">
        <title>Phaeodactylibacter xiamenensis gen. nov., sp. nov., a member of the family Saprospiraceae isolated from the marine alga Phaeodactylum tricornutum.</title>
        <authorList>
            <person name="Chen Z.Jr."/>
            <person name="Lei X."/>
            <person name="Lai Q."/>
            <person name="Li Y."/>
            <person name="Zhang B."/>
            <person name="Zhang J."/>
            <person name="Zhang H."/>
            <person name="Yang L."/>
            <person name="Zheng W."/>
            <person name="Tian Y."/>
            <person name="Yu Z."/>
            <person name="Xu H.Jr."/>
            <person name="Zheng T."/>
        </authorList>
    </citation>
    <scope>NUCLEOTIDE SEQUENCE [LARGE SCALE GENOMIC DNA]</scope>
    <source>
        <strain evidence="8 9">KD52</strain>
    </source>
</reference>
<evidence type="ECO:0000259" key="7">
    <source>
        <dbReference type="Pfam" id="PF09335"/>
    </source>
</evidence>
<dbReference type="AlphaFoldDB" id="A0A098S5A7"/>
<feature type="transmembrane region" description="Helical" evidence="6">
    <location>
        <begin position="140"/>
        <end position="163"/>
    </location>
</feature>
<keyword evidence="5 6" id="KW-0472">Membrane</keyword>
<dbReference type="OrthoDB" id="9812980at2"/>
<keyword evidence="9" id="KW-1185">Reference proteome</keyword>
<dbReference type="EMBL" id="JPOS01000079">
    <property type="protein sequence ID" value="KGE86347.1"/>
    <property type="molecule type" value="Genomic_DNA"/>
</dbReference>
<dbReference type="STRING" id="1524460.IX84_21330"/>
<evidence type="ECO:0000256" key="5">
    <source>
        <dbReference type="ARBA" id="ARBA00023136"/>
    </source>
</evidence>
<dbReference type="InterPro" id="IPR015414">
    <property type="entry name" value="TMEM64"/>
</dbReference>
<feature type="transmembrane region" description="Helical" evidence="6">
    <location>
        <begin position="57"/>
        <end position="80"/>
    </location>
</feature>
<feature type="transmembrane region" description="Helical" evidence="6">
    <location>
        <begin position="170"/>
        <end position="190"/>
    </location>
</feature>
<comment type="caution">
    <text evidence="8">The sequence shown here is derived from an EMBL/GenBank/DDBJ whole genome shotgun (WGS) entry which is preliminary data.</text>
</comment>
<dbReference type="InterPro" id="IPR032816">
    <property type="entry name" value="VTT_dom"/>
</dbReference>